<evidence type="ECO:0000313" key="2">
    <source>
        <dbReference type="EMBL" id="KPI84268.1"/>
    </source>
</evidence>
<feature type="compositionally biased region" description="Polar residues" evidence="1">
    <location>
        <begin position="905"/>
        <end position="930"/>
    </location>
</feature>
<evidence type="ECO:0000256" key="1">
    <source>
        <dbReference type="SAM" id="MobiDB-lite"/>
    </source>
</evidence>
<gene>
    <name evidence="2" type="ORF">ABL78_6682</name>
</gene>
<feature type="compositionally biased region" description="Polar residues" evidence="1">
    <location>
        <begin position="246"/>
        <end position="261"/>
    </location>
</feature>
<feature type="region of interest" description="Disordered" evidence="1">
    <location>
        <begin position="715"/>
        <end position="752"/>
    </location>
</feature>
<dbReference type="Proteomes" id="UP000038009">
    <property type="component" value="Unassembled WGS sequence"/>
</dbReference>
<feature type="compositionally biased region" description="Low complexity" evidence="1">
    <location>
        <begin position="740"/>
        <end position="752"/>
    </location>
</feature>
<reference evidence="2 3" key="1">
    <citation type="journal article" date="2015" name="PLoS Pathog.">
        <title>Leptomonas seymouri: Adaptations to the Dixenous Life Cycle Analyzed by Genome Sequencing, Transcriptome Profiling and Co-infection with Leishmania donovani.</title>
        <authorList>
            <person name="Kraeva N."/>
            <person name="Butenko A."/>
            <person name="Hlavacova J."/>
            <person name="Kostygov A."/>
            <person name="Myskova J."/>
            <person name="Grybchuk D."/>
            <person name="Lestinova T."/>
            <person name="Votypka J."/>
            <person name="Volf P."/>
            <person name="Opperdoes F."/>
            <person name="Flegontov P."/>
            <person name="Lukes J."/>
            <person name="Yurchenko V."/>
        </authorList>
    </citation>
    <scope>NUCLEOTIDE SEQUENCE [LARGE SCALE GENOMIC DNA]</scope>
    <source>
        <strain evidence="2 3">ATCC 30220</strain>
    </source>
</reference>
<name>A0A0N1IHZ5_LEPSE</name>
<organism evidence="2 3">
    <name type="scientific">Leptomonas seymouri</name>
    <dbReference type="NCBI Taxonomy" id="5684"/>
    <lineage>
        <taxon>Eukaryota</taxon>
        <taxon>Discoba</taxon>
        <taxon>Euglenozoa</taxon>
        <taxon>Kinetoplastea</taxon>
        <taxon>Metakinetoplastina</taxon>
        <taxon>Trypanosomatida</taxon>
        <taxon>Trypanosomatidae</taxon>
        <taxon>Leishmaniinae</taxon>
        <taxon>Leptomonas</taxon>
    </lineage>
</organism>
<feature type="region of interest" description="Disordered" evidence="1">
    <location>
        <begin position="227"/>
        <end position="264"/>
    </location>
</feature>
<feature type="compositionally biased region" description="Basic and acidic residues" evidence="1">
    <location>
        <begin position="846"/>
        <end position="859"/>
    </location>
</feature>
<dbReference type="OMA" id="DEWCVRW"/>
<dbReference type="VEuPathDB" id="TriTrypDB:Lsey_0274_0080"/>
<evidence type="ECO:0000313" key="3">
    <source>
        <dbReference type="Proteomes" id="UP000038009"/>
    </source>
</evidence>
<dbReference type="EMBL" id="LJSK01000274">
    <property type="protein sequence ID" value="KPI84268.1"/>
    <property type="molecule type" value="Genomic_DNA"/>
</dbReference>
<sequence length="1040" mass="110707">MRGIRRGWAQRREPCRAALPASVALTHPTILLSTHRRASSASGAGAGCPACTRHPRDADGRPAEQQRHGFITRQGPGRGGIGLGGGVLGGRSLRRDRDRATATATGASSHRGRPPTPAAAAAFHFLLRQHNLSYVRSPADEAGAAARAAPAHHRHGRQGSESGGPEGLPHRSVRPSRAPGGAPASSCAEAEGASPSEPVLDSVCRDRSPTESPSAVVMREWSLHAAGVRPTSASSPPPTPFGNPPYSTFQGSRRQHGGQQDAQRRRKLELMKQGRLDTAKLLSNRHQEEYERTALHVYQLLKKCESSLFHWGQQRRQQRGRGSSGILTATPSPPSAQPDASVSATAASHAEGDMDAVNARFFEYAGLIQRALHQLTPRHFDAMRAYRLQRTSPPNRQRVSRLVADKGGPSLETAPPQRFHLRLLWRLLHITQLFYAIGRHASLPQSAVHAYVRSANCVYGIREVLRVLGEELSLTSLGLSASPSATSPSSCASLSRDEIFQTFYAALCVSSEEVPGVPIYDPATLSTSDTGASPLLRFQLDCVPTGAVAARMPVDEWCVRWWCHVYAQHNAARSASTKRTPMGSESGMGALPTMGQAMDIIRASLYATTGTETATRASATLLPFVYFETPPRGVSASSWGAGAKRGASPPDNTTSTASAPSLAQQQHLSQRGFDRRYRPRLISALGGDRTRLRIPYHLGQRFVVLFLQHLLSSATASSRPPNPSADAPEGNTGEGGGPECGSEAASRAASGSSAAGVEAAMRSLRHRHGRDAVRDVALLCTAILYFEVFSADTAAFMAYAASLCREQVELLSGHEISCVLLAYASLQRWEGRPGGSTGASHTPPFYRRETKGGDHRSSDRQSSSASRCGRAEADGNRSNKGAKDVCATASVQSASAALNAGQPRSAASHSLFTSTSAPTSETLKTATRASTAAPPEAEVRGSTSSASGGQPAASEDSSASASSSTASSPKPGRSSPSSWDLFYVSLGSRAGQLSDTLSEEDVTRVLRAMELAGLEHEDLRRALESSLRMRNLGRRVLYET</sequence>
<comment type="caution">
    <text evidence="2">The sequence shown here is derived from an EMBL/GenBank/DDBJ whole genome shotgun (WGS) entry which is preliminary data.</text>
</comment>
<dbReference type="OrthoDB" id="273887at2759"/>
<feature type="compositionally biased region" description="Basic and acidic residues" evidence="1">
    <location>
        <begin position="54"/>
        <end position="67"/>
    </location>
</feature>
<feature type="region of interest" description="Disordered" evidence="1">
    <location>
        <begin position="637"/>
        <end position="675"/>
    </location>
</feature>
<feature type="region of interest" description="Disordered" evidence="1">
    <location>
        <begin position="36"/>
        <end position="117"/>
    </location>
</feature>
<feature type="region of interest" description="Disordered" evidence="1">
    <location>
        <begin position="143"/>
        <end position="215"/>
    </location>
</feature>
<feature type="region of interest" description="Disordered" evidence="1">
    <location>
        <begin position="312"/>
        <end position="347"/>
    </location>
</feature>
<feature type="compositionally biased region" description="Polar residues" evidence="1">
    <location>
        <begin position="650"/>
        <end position="669"/>
    </location>
</feature>
<protein>
    <submittedName>
        <fullName evidence="2">Uncharacterized protein</fullName>
    </submittedName>
</protein>
<feature type="compositionally biased region" description="Low complexity" evidence="1">
    <location>
        <begin position="312"/>
        <end position="325"/>
    </location>
</feature>
<proteinExistence type="predicted"/>
<feature type="compositionally biased region" description="Low complexity" evidence="1">
    <location>
        <begin position="951"/>
        <end position="977"/>
    </location>
</feature>
<feature type="region of interest" description="Disordered" evidence="1">
    <location>
        <begin position="831"/>
        <end position="883"/>
    </location>
</feature>
<dbReference type="AlphaFoldDB" id="A0A0N1IHZ5"/>
<accession>A0A0N1IHZ5</accession>
<keyword evidence="3" id="KW-1185">Reference proteome</keyword>
<feature type="region of interest" description="Disordered" evidence="1">
    <location>
        <begin position="900"/>
        <end position="977"/>
    </location>
</feature>
<feature type="compositionally biased region" description="Basic and acidic residues" evidence="1">
    <location>
        <begin position="869"/>
        <end position="883"/>
    </location>
</feature>
<feature type="compositionally biased region" description="Gly residues" evidence="1">
    <location>
        <begin position="76"/>
        <end position="89"/>
    </location>
</feature>